<dbReference type="HOGENOM" id="CLU_735220_0_0_6"/>
<protein>
    <recommendedName>
        <fullName evidence="5">DUF4124 domain-containing protein</fullName>
    </recommendedName>
</protein>
<proteinExistence type="predicted"/>
<dbReference type="PROSITE" id="PS51257">
    <property type="entry name" value="PROKAR_LIPOPROTEIN"/>
    <property type="match status" value="1"/>
</dbReference>
<feature type="region of interest" description="Disordered" evidence="1">
    <location>
        <begin position="136"/>
        <end position="216"/>
    </location>
</feature>
<organism evidence="3 4">
    <name type="scientific">Marinobacter nanhaiticus D15-8W</name>
    <dbReference type="NCBI Taxonomy" id="626887"/>
    <lineage>
        <taxon>Bacteria</taxon>
        <taxon>Pseudomonadati</taxon>
        <taxon>Pseudomonadota</taxon>
        <taxon>Gammaproteobacteria</taxon>
        <taxon>Pseudomonadales</taxon>
        <taxon>Marinobacteraceae</taxon>
        <taxon>Marinobacter</taxon>
    </lineage>
</organism>
<dbReference type="Pfam" id="PF07148">
    <property type="entry name" value="MalM"/>
    <property type="match status" value="1"/>
</dbReference>
<evidence type="ECO:0000313" key="4">
    <source>
        <dbReference type="Proteomes" id="UP000013165"/>
    </source>
</evidence>
<reference evidence="3 4" key="1">
    <citation type="journal article" date="2013" name="Genome Announc.">
        <title>Genome Sequence of the Polycyclic Aromatic Hydrocarbon-Degrading Bacterium Strain Marinobacter nanhaiticus D15-8WT.</title>
        <authorList>
            <person name="Cui Z."/>
            <person name="Gao W."/>
            <person name="Li Q."/>
            <person name="Xu G."/>
            <person name="Zheng L."/>
        </authorList>
    </citation>
    <scope>NUCLEOTIDE SEQUENCE [LARGE SCALE GENOMIC DNA]</scope>
    <source>
        <strain evidence="3 4">D15-8W</strain>
    </source>
</reference>
<comment type="caution">
    <text evidence="3">The sequence shown here is derived from an EMBL/GenBank/DDBJ whole genome shotgun (WGS) entry which is preliminary data.</text>
</comment>
<evidence type="ECO:0000256" key="1">
    <source>
        <dbReference type="SAM" id="MobiDB-lite"/>
    </source>
</evidence>
<feature type="signal peptide" evidence="2">
    <location>
        <begin position="1"/>
        <end position="23"/>
    </location>
</feature>
<feature type="region of interest" description="Disordered" evidence="1">
    <location>
        <begin position="52"/>
        <end position="101"/>
    </location>
</feature>
<evidence type="ECO:0000313" key="3">
    <source>
        <dbReference type="EMBL" id="ENO13693.1"/>
    </source>
</evidence>
<dbReference type="STRING" id="626887.J057_19895"/>
<keyword evidence="4" id="KW-1185">Reference proteome</keyword>
<feature type="compositionally biased region" description="Basic and acidic residues" evidence="1">
    <location>
        <begin position="52"/>
        <end position="63"/>
    </location>
</feature>
<feature type="chain" id="PRO_5004127221" description="DUF4124 domain-containing protein" evidence="2">
    <location>
        <begin position="24"/>
        <end position="461"/>
    </location>
</feature>
<dbReference type="InterPro" id="IPR010794">
    <property type="entry name" value="MalM"/>
</dbReference>
<dbReference type="OrthoDB" id="9813383at2"/>
<accession>N6WY48</accession>
<feature type="compositionally biased region" description="Basic and acidic residues" evidence="1">
    <location>
        <begin position="177"/>
        <end position="205"/>
    </location>
</feature>
<dbReference type="EMBL" id="APLQ01000014">
    <property type="protein sequence ID" value="ENO13693.1"/>
    <property type="molecule type" value="Genomic_DNA"/>
</dbReference>
<sequence length="461" mass="51097">MKLYTIVVSRLLVLLLSCVLVLAACSTGGGAEGDRRYFTWVDEFGRVRQSPIKEEKNPVEQRAKQVRAGQRTPAKSRPVEPEAAQDPTSTRAMDQASDPVTDLQIRSHALSNKKAEGTLEAESDVAKPAVLDAQATLPPQTAPSYNTSKDTPADASPGSLPAFVAAEKASTKNKASRAAELDIKEARPGAEPSKKPSPERARNDESEYTLENYPDGNELAKKGFIREGDPLPYFTWRDAQGNTRVDYYRPEAGFDNPKQDRSVTELTSALVIDGSRQPTIEQANPAALEVLGIDKTESLLEAWVRQCCEDLPRKDLAEWDDSREFQLDLDDLAPEFRFSTGNSAYRLVELPEPENSVAFVMQVRSYVKQGVFLPTLVFLDKDMATRRLVTELAFEYQPESWHSHGYLEARVPAFPRQGDRWLLIMSRAEDQAGQTVFETEEGTTVIRHSTHGLLGLAELGG</sequence>
<gene>
    <name evidence="3" type="ORF">J057_19895</name>
</gene>
<name>N6WY48_9GAMM</name>
<dbReference type="PATRIC" id="fig|626887.3.peg.3979"/>
<dbReference type="GO" id="GO:0008643">
    <property type="term" value="P:carbohydrate transport"/>
    <property type="evidence" value="ECO:0007669"/>
    <property type="project" value="InterPro"/>
</dbReference>
<keyword evidence="2" id="KW-0732">Signal</keyword>
<feature type="compositionally biased region" description="Polar residues" evidence="1">
    <location>
        <begin position="137"/>
        <end position="150"/>
    </location>
</feature>
<evidence type="ECO:0000256" key="2">
    <source>
        <dbReference type="SAM" id="SignalP"/>
    </source>
</evidence>
<dbReference type="GO" id="GO:0042597">
    <property type="term" value="C:periplasmic space"/>
    <property type="evidence" value="ECO:0007669"/>
    <property type="project" value="InterPro"/>
</dbReference>
<dbReference type="eggNOG" id="ENOG5033E9E">
    <property type="taxonomic scope" value="Bacteria"/>
</dbReference>
<evidence type="ECO:0008006" key="5">
    <source>
        <dbReference type="Google" id="ProtNLM"/>
    </source>
</evidence>
<dbReference type="RefSeq" id="WP_004581914.1">
    <property type="nucleotide sequence ID" value="NZ_AP028878.1"/>
</dbReference>
<dbReference type="Proteomes" id="UP000013165">
    <property type="component" value="Unassembled WGS sequence"/>
</dbReference>
<dbReference type="AlphaFoldDB" id="N6WY48"/>